<evidence type="ECO:0000259" key="6">
    <source>
        <dbReference type="Pfam" id="PF07980"/>
    </source>
</evidence>
<feature type="domain" description="SusD-like N-terminal" evidence="7">
    <location>
        <begin position="81"/>
        <end position="223"/>
    </location>
</feature>
<dbReference type="Pfam" id="PF14322">
    <property type="entry name" value="SusD-like_3"/>
    <property type="match status" value="1"/>
</dbReference>
<dbReference type="SUPFAM" id="SSF48452">
    <property type="entry name" value="TPR-like"/>
    <property type="match status" value="1"/>
</dbReference>
<gene>
    <name evidence="8" type="ORF">SAMN04488524_0545</name>
</gene>
<dbReference type="OrthoDB" id="697229at2"/>
<evidence type="ECO:0000256" key="1">
    <source>
        <dbReference type="ARBA" id="ARBA00004442"/>
    </source>
</evidence>
<dbReference type="Gene3D" id="1.25.40.390">
    <property type="match status" value="2"/>
</dbReference>
<reference evidence="9" key="1">
    <citation type="submission" date="2017-04" db="EMBL/GenBank/DDBJ databases">
        <authorList>
            <person name="Varghese N."/>
            <person name="Submissions S."/>
        </authorList>
    </citation>
    <scope>NUCLEOTIDE SEQUENCE [LARGE SCALE GENOMIC DNA]</scope>
    <source>
        <strain evidence="9">DSM 12126</strain>
    </source>
</reference>
<proteinExistence type="inferred from homology"/>
<dbReference type="InterPro" id="IPR012944">
    <property type="entry name" value="SusD_RagB_dom"/>
</dbReference>
<dbReference type="GO" id="GO:0009279">
    <property type="term" value="C:cell outer membrane"/>
    <property type="evidence" value="ECO:0007669"/>
    <property type="project" value="UniProtKB-SubCell"/>
</dbReference>
<dbReference type="InterPro" id="IPR011990">
    <property type="entry name" value="TPR-like_helical_dom_sf"/>
</dbReference>
<organism evidence="8 9">
    <name type="scientific">Pedobacter africanus</name>
    <dbReference type="NCBI Taxonomy" id="151894"/>
    <lineage>
        <taxon>Bacteria</taxon>
        <taxon>Pseudomonadati</taxon>
        <taxon>Bacteroidota</taxon>
        <taxon>Sphingobacteriia</taxon>
        <taxon>Sphingobacteriales</taxon>
        <taxon>Sphingobacteriaceae</taxon>
        <taxon>Pedobacter</taxon>
    </lineage>
</organism>
<evidence type="ECO:0000259" key="7">
    <source>
        <dbReference type="Pfam" id="PF14322"/>
    </source>
</evidence>
<dbReference type="Pfam" id="PF07980">
    <property type="entry name" value="SusD_RagB"/>
    <property type="match status" value="1"/>
</dbReference>
<keyword evidence="9" id="KW-1185">Reference proteome</keyword>
<feature type="domain" description="RagB/SusD" evidence="6">
    <location>
        <begin position="333"/>
        <end position="453"/>
    </location>
</feature>
<keyword evidence="5" id="KW-0998">Cell outer membrane</keyword>
<dbReference type="STRING" id="151894.SAMN04488524_0545"/>
<name>A0A1W1ZBD4_9SPHI</name>
<keyword evidence="3" id="KW-0732">Signal</keyword>
<dbReference type="PROSITE" id="PS51257">
    <property type="entry name" value="PROKAR_LIPOPROTEIN"/>
    <property type="match status" value="1"/>
</dbReference>
<evidence type="ECO:0000256" key="4">
    <source>
        <dbReference type="ARBA" id="ARBA00023136"/>
    </source>
</evidence>
<evidence type="ECO:0000256" key="2">
    <source>
        <dbReference type="ARBA" id="ARBA00006275"/>
    </source>
</evidence>
<protein>
    <submittedName>
        <fullName evidence="8">SusD family protein</fullName>
    </submittedName>
</protein>
<dbReference type="EMBL" id="FWXT01000001">
    <property type="protein sequence ID" value="SMC45511.1"/>
    <property type="molecule type" value="Genomic_DNA"/>
</dbReference>
<dbReference type="Proteomes" id="UP000192756">
    <property type="component" value="Unassembled WGS sequence"/>
</dbReference>
<dbReference type="InterPro" id="IPR033985">
    <property type="entry name" value="SusD-like_N"/>
</dbReference>
<dbReference type="RefSeq" id="WP_084236874.1">
    <property type="nucleotide sequence ID" value="NZ_FWXT01000001.1"/>
</dbReference>
<keyword evidence="4" id="KW-0472">Membrane</keyword>
<dbReference type="AlphaFoldDB" id="A0A1W1ZBD4"/>
<comment type="similarity">
    <text evidence="2">Belongs to the SusD family.</text>
</comment>
<evidence type="ECO:0000313" key="8">
    <source>
        <dbReference type="EMBL" id="SMC45511.1"/>
    </source>
</evidence>
<evidence type="ECO:0000313" key="9">
    <source>
        <dbReference type="Proteomes" id="UP000192756"/>
    </source>
</evidence>
<evidence type="ECO:0000256" key="5">
    <source>
        <dbReference type="ARBA" id="ARBA00023237"/>
    </source>
</evidence>
<comment type="subcellular location">
    <subcellularLocation>
        <location evidence="1">Cell outer membrane</location>
    </subcellularLocation>
</comment>
<sequence>MKNFKYILIQLVFSSLVLTGCDKYLDITPKGKTLLTTVTHYDQWLNDNAFFEGAGTISYLNDNVDVVSITTPPTIREEFVYTWGEQYSVNVSEAPLFWGDHYAKINLYNTVLVGIDKATGGTTAQKKSLKAEALLGRALEYFYLMNEYCQPYDAATAVQNPGVPFVTSNDVTEKVPSRGTLAELYQHILDDINAAIPDLPLDNSINRFRGSVAAGYSVLARVYFYSRNYAAAKINAELALANTKAVMINYNGTLPLTNLISTHSEVIYGRYVVGNITASLDFMRSFASNDRRVRMLYRSSDGYAFTTRGATLFIPTLITPVLGNVNTGTSVQEMKLIAAEAAARSNDLTTALRYLDEIRVNRFATASYVKYTSAVQEDVLKEVLSERSHELPYNGLRWFDMRRLDQDNRMGTVTRYNAQGGVVATLPPHSNKYTLQIPYQVMSFNPGMQQNPY</sequence>
<accession>A0A1W1ZBD4</accession>
<evidence type="ECO:0000256" key="3">
    <source>
        <dbReference type="ARBA" id="ARBA00022729"/>
    </source>
</evidence>